<name>K6Z2R8_9ALTE</name>
<accession>K6Z2R8</accession>
<sequence length="40" mass="4519">MSEYPKSSAKIIKKFGFLLSALVLLSLLEFELRRCVADTT</sequence>
<dbReference type="KEGG" id="gps:C427_5015"/>
<dbReference type="AlphaFoldDB" id="K6Z2R8"/>
<dbReference type="Proteomes" id="UP000011864">
    <property type="component" value="Chromosome"/>
</dbReference>
<gene>
    <name evidence="1" type="ORF">C427_5015</name>
</gene>
<reference evidence="1 2" key="1">
    <citation type="journal article" date="2013" name="Genome Announc.">
        <title>Complete Genome Sequence of Glaciecola psychrophila Strain 170T.</title>
        <authorList>
            <person name="Yin J."/>
            <person name="Chen J."/>
            <person name="Liu G."/>
            <person name="Yu Y."/>
            <person name="Song L."/>
            <person name="Wang X."/>
            <person name="Qu X."/>
        </authorList>
    </citation>
    <scope>NUCLEOTIDE SEQUENCE [LARGE SCALE GENOMIC DNA]</scope>
    <source>
        <strain evidence="1 2">170</strain>
    </source>
</reference>
<evidence type="ECO:0000313" key="2">
    <source>
        <dbReference type="Proteomes" id="UP000011864"/>
    </source>
</evidence>
<organism evidence="1 2">
    <name type="scientific">Paraglaciecola psychrophila 170</name>
    <dbReference type="NCBI Taxonomy" id="1129794"/>
    <lineage>
        <taxon>Bacteria</taxon>
        <taxon>Pseudomonadati</taxon>
        <taxon>Pseudomonadota</taxon>
        <taxon>Gammaproteobacteria</taxon>
        <taxon>Alteromonadales</taxon>
        <taxon>Alteromonadaceae</taxon>
        <taxon>Paraglaciecola</taxon>
    </lineage>
</organism>
<keyword evidence="2" id="KW-1185">Reference proteome</keyword>
<dbReference type="HOGENOM" id="CLU_3293788_0_0_6"/>
<dbReference type="STRING" id="1129794.C427_5015"/>
<proteinExistence type="predicted"/>
<dbReference type="EMBL" id="CP003837">
    <property type="protein sequence ID" value="AGH47114.1"/>
    <property type="molecule type" value="Genomic_DNA"/>
</dbReference>
<evidence type="ECO:0000313" key="1">
    <source>
        <dbReference type="EMBL" id="AGH47114.1"/>
    </source>
</evidence>
<protein>
    <submittedName>
        <fullName evidence="1">Uncharacterized protein</fullName>
    </submittedName>
</protein>